<protein>
    <submittedName>
        <fullName evidence="1">Uncharacterized protein</fullName>
    </submittedName>
</protein>
<dbReference type="EMBL" id="JAWDGP010000742">
    <property type="protein sequence ID" value="KAK3797776.1"/>
    <property type="molecule type" value="Genomic_DNA"/>
</dbReference>
<dbReference type="AlphaFoldDB" id="A0AAE1E857"/>
<reference evidence="1" key="1">
    <citation type="journal article" date="2023" name="G3 (Bethesda)">
        <title>A reference genome for the long-term kleptoplast-retaining sea slug Elysia crispata morphotype clarki.</title>
        <authorList>
            <person name="Eastman K.E."/>
            <person name="Pendleton A.L."/>
            <person name="Shaikh M.A."/>
            <person name="Suttiyut T."/>
            <person name="Ogas R."/>
            <person name="Tomko P."/>
            <person name="Gavelis G."/>
            <person name="Widhalm J.R."/>
            <person name="Wisecaver J.H."/>
        </authorList>
    </citation>
    <scope>NUCLEOTIDE SEQUENCE</scope>
    <source>
        <strain evidence="1">ECLA1</strain>
    </source>
</reference>
<proteinExistence type="predicted"/>
<evidence type="ECO:0000313" key="2">
    <source>
        <dbReference type="Proteomes" id="UP001283361"/>
    </source>
</evidence>
<name>A0AAE1E857_9GAST</name>
<accession>A0AAE1E857</accession>
<sequence>MYNEEVNGVPSEHSVNKYLAHRYHFCLEISENLGMAGTYVFTYREASSPHRDSANLAITSQVWLRSTPEALTSVLTSASANFRFRLSMY</sequence>
<gene>
    <name evidence="1" type="ORF">RRG08_059170</name>
</gene>
<organism evidence="1 2">
    <name type="scientific">Elysia crispata</name>
    <name type="common">lettuce slug</name>
    <dbReference type="NCBI Taxonomy" id="231223"/>
    <lineage>
        <taxon>Eukaryota</taxon>
        <taxon>Metazoa</taxon>
        <taxon>Spiralia</taxon>
        <taxon>Lophotrochozoa</taxon>
        <taxon>Mollusca</taxon>
        <taxon>Gastropoda</taxon>
        <taxon>Heterobranchia</taxon>
        <taxon>Euthyneura</taxon>
        <taxon>Panpulmonata</taxon>
        <taxon>Sacoglossa</taxon>
        <taxon>Placobranchoidea</taxon>
        <taxon>Plakobranchidae</taxon>
        <taxon>Elysia</taxon>
    </lineage>
</organism>
<dbReference type="Proteomes" id="UP001283361">
    <property type="component" value="Unassembled WGS sequence"/>
</dbReference>
<comment type="caution">
    <text evidence="1">The sequence shown here is derived from an EMBL/GenBank/DDBJ whole genome shotgun (WGS) entry which is preliminary data.</text>
</comment>
<keyword evidence="2" id="KW-1185">Reference proteome</keyword>
<evidence type="ECO:0000313" key="1">
    <source>
        <dbReference type="EMBL" id="KAK3797776.1"/>
    </source>
</evidence>